<evidence type="ECO:0000313" key="2">
    <source>
        <dbReference type="EMBL" id="AQL09676.1"/>
    </source>
</evidence>
<feature type="compositionally biased region" description="Low complexity" evidence="1">
    <location>
        <begin position="25"/>
        <end position="34"/>
    </location>
</feature>
<dbReference type="AlphaFoldDB" id="A0A1D6PK75"/>
<feature type="compositionally biased region" description="Pro residues" evidence="1">
    <location>
        <begin position="7"/>
        <end position="24"/>
    </location>
</feature>
<gene>
    <name evidence="2" type="ORF">ZEAMMB73_Zm00001d048424</name>
</gene>
<accession>A0A1D6PK75</accession>
<organism evidence="2">
    <name type="scientific">Zea mays</name>
    <name type="common">Maize</name>
    <dbReference type="NCBI Taxonomy" id="4577"/>
    <lineage>
        <taxon>Eukaryota</taxon>
        <taxon>Viridiplantae</taxon>
        <taxon>Streptophyta</taxon>
        <taxon>Embryophyta</taxon>
        <taxon>Tracheophyta</taxon>
        <taxon>Spermatophyta</taxon>
        <taxon>Magnoliopsida</taxon>
        <taxon>Liliopsida</taxon>
        <taxon>Poales</taxon>
        <taxon>Poaceae</taxon>
        <taxon>PACMAD clade</taxon>
        <taxon>Panicoideae</taxon>
        <taxon>Andropogonodae</taxon>
        <taxon>Andropogoneae</taxon>
        <taxon>Tripsacinae</taxon>
        <taxon>Zea</taxon>
    </lineage>
</organism>
<name>A0A1D6PK75_MAIZE</name>
<feature type="region of interest" description="Disordered" evidence="1">
    <location>
        <begin position="1"/>
        <end position="35"/>
    </location>
</feature>
<dbReference type="EMBL" id="CM000785">
    <property type="protein sequence ID" value="AQL09676.1"/>
    <property type="molecule type" value="Genomic_DNA"/>
</dbReference>
<evidence type="ECO:0000256" key="1">
    <source>
        <dbReference type="SAM" id="MobiDB-lite"/>
    </source>
</evidence>
<proteinExistence type="predicted"/>
<sequence length="86" mass="8171">MAAVATPPAPAPAAPAPAPAPAAAPAPVTVAPAADQTTDLLQKLSLDSQPKAAGATEPAPVVSYAAKVAQTAPEKPVLSNGVAKTG</sequence>
<protein>
    <submittedName>
        <fullName evidence="2">Evolutionarily conserved C-terminal region 2</fullName>
    </submittedName>
</protein>
<reference evidence="2" key="1">
    <citation type="submission" date="2015-12" db="EMBL/GenBank/DDBJ databases">
        <title>Update maize B73 reference genome by single molecule sequencing technologies.</title>
        <authorList>
            <consortium name="Maize Genome Sequencing Project"/>
            <person name="Ware D."/>
        </authorList>
    </citation>
    <scope>NUCLEOTIDE SEQUENCE</scope>
    <source>
        <tissue evidence="2">Seedling</tissue>
    </source>
</reference>